<feature type="transmembrane region" description="Helical" evidence="7">
    <location>
        <begin position="80"/>
        <end position="97"/>
    </location>
</feature>
<dbReference type="GO" id="GO:0016192">
    <property type="term" value="P:vesicle-mediated transport"/>
    <property type="evidence" value="ECO:0007669"/>
    <property type="project" value="TreeGrafter"/>
</dbReference>
<evidence type="ECO:0000256" key="1">
    <source>
        <dbReference type="ARBA" id="ARBA00004477"/>
    </source>
</evidence>
<comment type="similarity">
    <text evidence="2">Belongs to the jagunal family.</text>
</comment>
<dbReference type="PANTHER" id="PTHR20955">
    <property type="entry name" value="PROTEIN JAGUNAL HOMOLOG 1"/>
    <property type="match status" value="1"/>
</dbReference>
<proteinExistence type="evidence at transcript level"/>
<sequence length="193" mass="21744">MASRDGARARGTDGRDFGHRETIASHYQISAENKRRLKLAIVFHCILTIYEVTKLSSEILQLLGIDFKDTYNVILPKSAVWEWIWVMSIFFNLPSLFAIKKNNVNVMKLFVAGISVCGILPLIWAILYLFFSGDLRTFFVLGTASSEVEKFNGVPLVALTTSFVALGFITHILSIMYARNLIHAWTPKKGKKA</sequence>
<dbReference type="GO" id="GO:0005789">
    <property type="term" value="C:endoplasmic reticulum membrane"/>
    <property type="evidence" value="ECO:0007669"/>
    <property type="project" value="UniProtKB-SubCell"/>
</dbReference>
<feature type="transmembrane region" description="Helical" evidence="7">
    <location>
        <begin position="39"/>
        <end position="60"/>
    </location>
</feature>
<dbReference type="EMBL" id="GAKT01000088">
    <property type="protein sequence ID" value="JAA92974.1"/>
    <property type="molecule type" value="mRNA"/>
</dbReference>
<name>T1D1U8_CUPSA</name>
<evidence type="ECO:0000256" key="5">
    <source>
        <dbReference type="ARBA" id="ARBA00022989"/>
    </source>
</evidence>
<organism evidence="8">
    <name type="scientific">Cupiennius salei</name>
    <name type="common">American wandering spider</name>
    <dbReference type="NCBI Taxonomy" id="6928"/>
    <lineage>
        <taxon>Eukaryota</taxon>
        <taxon>Metazoa</taxon>
        <taxon>Ecdysozoa</taxon>
        <taxon>Arthropoda</taxon>
        <taxon>Chelicerata</taxon>
        <taxon>Arachnida</taxon>
        <taxon>Araneae</taxon>
        <taxon>Araneomorphae</taxon>
        <taxon>Entelegynae</taxon>
        <taxon>Lycosoidea</taxon>
        <taxon>Ctenidae</taxon>
        <taxon>Cupiennius</taxon>
    </lineage>
</organism>
<evidence type="ECO:0000256" key="6">
    <source>
        <dbReference type="ARBA" id="ARBA00023136"/>
    </source>
</evidence>
<comment type="subcellular location">
    <subcellularLocation>
        <location evidence="1">Endoplasmic reticulum membrane</location>
        <topology evidence="1">Multi-pass membrane protein</topology>
    </subcellularLocation>
</comment>
<dbReference type="PANTHER" id="PTHR20955:SF1">
    <property type="entry name" value="PROTEIN JAGUNAL HOMOLOG 1"/>
    <property type="match status" value="1"/>
</dbReference>
<dbReference type="Pfam" id="PF07086">
    <property type="entry name" value="Jagunal"/>
    <property type="match status" value="1"/>
</dbReference>
<evidence type="ECO:0000256" key="3">
    <source>
        <dbReference type="ARBA" id="ARBA00022692"/>
    </source>
</evidence>
<keyword evidence="6 7" id="KW-0472">Membrane</keyword>
<evidence type="ECO:0000313" key="8">
    <source>
        <dbReference type="EMBL" id="JAA92974.1"/>
    </source>
</evidence>
<evidence type="ECO:0000256" key="2">
    <source>
        <dbReference type="ARBA" id="ARBA00008462"/>
    </source>
</evidence>
<accession>T1D1U8</accession>
<evidence type="ECO:0000256" key="4">
    <source>
        <dbReference type="ARBA" id="ARBA00022824"/>
    </source>
</evidence>
<protein>
    <submittedName>
        <fullName evidence="8">Putative jagunal protein</fullName>
    </submittedName>
</protein>
<feature type="transmembrane region" description="Helical" evidence="7">
    <location>
        <begin position="109"/>
        <end position="131"/>
    </location>
</feature>
<feature type="transmembrane region" description="Helical" evidence="7">
    <location>
        <begin position="151"/>
        <end position="178"/>
    </location>
</feature>
<keyword evidence="5 7" id="KW-1133">Transmembrane helix</keyword>
<keyword evidence="3 7" id="KW-0812">Transmembrane</keyword>
<dbReference type="InterPro" id="IPR009787">
    <property type="entry name" value="Jagunal"/>
</dbReference>
<dbReference type="AlphaFoldDB" id="T1D1U8"/>
<reference evidence="8" key="1">
    <citation type="submission" date="2013-06" db="EMBL/GenBank/DDBJ databases">
        <title>Upstream open reading frames and Kozak regions of a set of assembled transcriptome sequences from the spider Cupiennius salei.</title>
        <authorList>
            <person name="French A.S."/>
            <person name="Li A.W."/>
            <person name="Meisner S."/>
            <person name="Torkkeli P.H."/>
        </authorList>
    </citation>
    <scope>NUCLEOTIDE SEQUENCE</scope>
    <source>
        <tissue evidence="8">Leg hypodermis</tissue>
    </source>
</reference>
<dbReference type="GO" id="GO:0007029">
    <property type="term" value="P:endoplasmic reticulum organization"/>
    <property type="evidence" value="ECO:0007669"/>
    <property type="project" value="InterPro"/>
</dbReference>
<evidence type="ECO:0000256" key="7">
    <source>
        <dbReference type="SAM" id="Phobius"/>
    </source>
</evidence>
<keyword evidence="4" id="KW-0256">Endoplasmic reticulum</keyword>